<proteinExistence type="predicted"/>
<evidence type="ECO:0000313" key="2">
    <source>
        <dbReference type="EMBL" id="GFO19930.1"/>
    </source>
</evidence>
<feature type="compositionally biased region" description="Basic and acidic residues" evidence="1">
    <location>
        <begin position="68"/>
        <end position="84"/>
    </location>
</feature>
<feature type="compositionally biased region" description="Gly residues" evidence="1">
    <location>
        <begin position="85"/>
        <end position="94"/>
    </location>
</feature>
<organism evidence="2 3">
    <name type="scientific">Plakobranchus ocellatus</name>
    <dbReference type="NCBI Taxonomy" id="259542"/>
    <lineage>
        <taxon>Eukaryota</taxon>
        <taxon>Metazoa</taxon>
        <taxon>Spiralia</taxon>
        <taxon>Lophotrochozoa</taxon>
        <taxon>Mollusca</taxon>
        <taxon>Gastropoda</taxon>
        <taxon>Heterobranchia</taxon>
        <taxon>Euthyneura</taxon>
        <taxon>Panpulmonata</taxon>
        <taxon>Sacoglossa</taxon>
        <taxon>Placobranchoidea</taxon>
        <taxon>Plakobranchidae</taxon>
        <taxon>Plakobranchus</taxon>
    </lineage>
</organism>
<reference evidence="2 3" key="1">
    <citation type="journal article" date="2021" name="Elife">
        <title>Chloroplast acquisition without the gene transfer in kleptoplastic sea slugs, Plakobranchus ocellatus.</title>
        <authorList>
            <person name="Maeda T."/>
            <person name="Takahashi S."/>
            <person name="Yoshida T."/>
            <person name="Shimamura S."/>
            <person name="Takaki Y."/>
            <person name="Nagai Y."/>
            <person name="Toyoda A."/>
            <person name="Suzuki Y."/>
            <person name="Arimoto A."/>
            <person name="Ishii H."/>
            <person name="Satoh N."/>
            <person name="Nishiyama T."/>
            <person name="Hasebe M."/>
            <person name="Maruyama T."/>
            <person name="Minagawa J."/>
            <person name="Obokata J."/>
            <person name="Shigenobu S."/>
        </authorList>
    </citation>
    <scope>NUCLEOTIDE SEQUENCE [LARGE SCALE GENOMIC DNA]</scope>
</reference>
<dbReference type="AlphaFoldDB" id="A0AAV4BHB1"/>
<feature type="region of interest" description="Disordered" evidence="1">
    <location>
        <begin position="40"/>
        <end position="94"/>
    </location>
</feature>
<feature type="compositionally biased region" description="Acidic residues" evidence="1">
    <location>
        <begin position="48"/>
        <end position="67"/>
    </location>
</feature>
<dbReference type="EMBL" id="BLXT01005122">
    <property type="protein sequence ID" value="GFO19930.1"/>
    <property type="molecule type" value="Genomic_DNA"/>
</dbReference>
<name>A0AAV4BHB1_9GAST</name>
<comment type="caution">
    <text evidence="2">The sequence shown here is derived from an EMBL/GenBank/DDBJ whole genome shotgun (WGS) entry which is preliminary data.</text>
</comment>
<evidence type="ECO:0000256" key="1">
    <source>
        <dbReference type="SAM" id="MobiDB-lite"/>
    </source>
</evidence>
<accession>A0AAV4BHB1</accession>
<dbReference type="Proteomes" id="UP000735302">
    <property type="component" value="Unassembled WGS sequence"/>
</dbReference>
<protein>
    <submittedName>
        <fullName evidence="2">Uncharacterized protein</fullName>
    </submittedName>
</protein>
<evidence type="ECO:0000313" key="3">
    <source>
        <dbReference type="Proteomes" id="UP000735302"/>
    </source>
</evidence>
<sequence length="94" mass="10476">MSIYIYLHKAFIVKRSVAGCVVSQALAPLLSFVFTTTGAKTAQGELDKNDEEEEEEEQEEDKEEKDEREDGRKRIRGEGKEEGLRGGGRGGGER</sequence>
<keyword evidence="3" id="KW-1185">Reference proteome</keyword>
<gene>
    <name evidence="2" type="ORF">PoB_004643500</name>
</gene>